<dbReference type="SMART" id="SM01117">
    <property type="entry name" value="Cyt-b5"/>
    <property type="match status" value="1"/>
</dbReference>
<feature type="transmembrane region" description="Helical" evidence="8">
    <location>
        <begin position="125"/>
        <end position="147"/>
    </location>
</feature>
<dbReference type="InterPro" id="IPR036400">
    <property type="entry name" value="Cyt_B5-like_heme/steroid_sf"/>
</dbReference>
<dbReference type="Pfam" id="PF00173">
    <property type="entry name" value="Cyt-b5"/>
    <property type="match status" value="1"/>
</dbReference>
<dbReference type="GeneID" id="101848226"/>
<keyword evidence="5" id="KW-0560">Oxidoreductase</keyword>
<evidence type="ECO:0000313" key="10">
    <source>
        <dbReference type="Proteomes" id="UP000694888"/>
    </source>
</evidence>
<evidence type="ECO:0000256" key="1">
    <source>
        <dbReference type="ARBA" id="ARBA00004141"/>
    </source>
</evidence>
<evidence type="ECO:0000313" key="11">
    <source>
        <dbReference type="RefSeq" id="XP_012941605.1"/>
    </source>
</evidence>
<evidence type="ECO:0000256" key="5">
    <source>
        <dbReference type="ARBA" id="ARBA00023002"/>
    </source>
</evidence>
<dbReference type="SUPFAM" id="SSF55856">
    <property type="entry name" value="Cytochrome b5-like heme/steroid binding domain"/>
    <property type="match status" value="1"/>
</dbReference>
<comment type="similarity">
    <text evidence="2">Belongs to the fatty acid desaturase type 1 family.</text>
</comment>
<dbReference type="RefSeq" id="XP_012941605.1">
    <property type="nucleotide sequence ID" value="XM_013086151.2"/>
</dbReference>
<keyword evidence="3 8" id="KW-0812">Transmembrane</keyword>
<dbReference type="InterPro" id="IPR012171">
    <property type="entry name" value="Fatty_acid_desaturase"/>
</dbReference>
<evidence type="ECO:0000256" key="8">
    <source>
        <dbReference type="SAM" id="Phobius"/>
    </source>
</evidence>
<keyword evidence="10" id="KW-1185">Reference proteome</keyword>
<dbReference type="CDD" id="cd03506">
    <property type="entry name" value="Delta6-FADS-like"/>
    <property type="match status" value="1"/>
</dbReference>
<dbReference type="Proteomes" id="UP000694888">
    <property type="component" value="Unplaced"/>
</dbReference>
<protein>
    <submittedName>
        <fullName evidence="11">Fatty acid desaturase 2</fullName>
    </submittedName>
</protein>
<dbReference type="Pfam" id="PF00487">
    <property type="entry name" value="FA_desaturase"/>
    <property type="match status" value="1"/>
</dbReference>
<feature type="domain" description="Cytochrome b5 heme-binding" evidence="9">
    <location>
        <begin position="18"/>
        <end position="95"/>
    </location>
</feature>
<dbReference type="PANTHER" id="PTHR19353">
    <property type="entry name" value="FATTY ACID DESATURASE 2"/>
    <property type="match status" value="1"/>
</dbReference>
<feature type="transmembrane region" description="Helical" evidence="8">
    <location>
        <begin position="299"/>
        <end position="319"/>
    </location>
</feature>
<dbReference type="PIRSF" id="PIRSF015921">
    <property type="entry name" value="FA_sphinglp_des"/>
    <property type="match status" value="1"/>
</dbReference>
<keyword evidence="7 8" id="KW-0472">Membrane</keyword>
<evidence type="ECO:0000256" key="6">
    <source>
        <dbReference type="ARBA" id="ARBA00023098"/>
    </source>
</evidence>
<organism evidence="10 11">
    <name type="scientific">Aplysia californica</name>
    <name type="common">California sea hare</name>
    <dbReference type="NCBI Taxonomy" id="6500"/>
    <lineage>
        <taxon>Eukaryota</taxon>
        <taxon>Metazoa</taxon>
        <taxon>Spiralia</taxon>
        <taxon>Lophotrochozoa</taxon>
        <taxon>Mollusca</taxon>
        <taxon>Gastropoda</taxon>
        <taxon>Heterobranchia</taxon>
        <taxon>Euthyneura</taxon>
        <taxon>Tectipleura</taxon>
        <taxon>Aplysiida</taxon>
        <taxon>Aplysioidea</taxon>
        <taxon>Aplysiidae</taxon>
        <taxon>Aplysia</taxon>
    </lineage>
</organism>
<gene>
    <name evidence="11" type="primary">LOC101848226</name>
</gene>
<evidence type="ECO:0000256" key="7">
    <source>
        <dbReference type="ARBA" id="ARBA00023136"/>
    </source>
</evidence>
<name>A0ABM1A682_APLCA</name>
<keyword evidence="4 8" id="KW-1133">Transmembrane helix</keyword>
<dbReference type="PROSITE" id="PS50255">
    <property type="entry name" value="CYTOCHROME_B5_2"/>
    <property type="match status" value="1"/>
</dbReference>
<dbReference type="Gene3D" id="3.10.120.10">
    <property type="entry name" value="Cytochrome b5-like heme/steroid binding domain"/>
    <property type="match status" value="1"/>
</dbReference>
<accession>A0ABM1A682</accession>
<dbReference type="PANTHER" id="PTHR19353:SF88">
    <property type="entry name" value="DELTA(5) FATTY ACID DESATURASE FAT-4"/>
    <property type="match status" value="1"/>
</dbReference>
<evidence type="ECO:0000259" key="9">
    <source>
        <dbReference type="PROSITE" id="PS50255"/>
    </source>
</evidence>
<evidence type="ECO:0000256" key="4">
    <source>
        <dbReference type="ARBA" id="ARBA00022989"/>
    </source>
</evidence>
<evidence type="ECO:0000256" key="3">
    <source>
        <dbReference type="ARBA" id="ARBA00022692"/>
    </source>
</evidence>
<comment type="subcellular location">
    <subcellularLocation>
        <location evidence="1">Membrane</location>
        <topology evidence="1">Multi-pass membrane protein</topology>
    </subcellularLocation>
</comment>
<sequence length="446" mass="51416">MGRGAQGENSEAKVSRPLKEVTWGEVKEKTSKDAMWVVIDNEVYNITNWVKRHPGGERVLKHYAGQDATDASKAFHNDLGLVKKYMKPIHVGSVKESEQIKDEVENDFREVRETARKMGLFKPSAFFYVASLIHILVFYGASWLILYKYGTGWLPWLAALTCFVISQVQLGWSQHDYGHKSVFKTNSKTLDKMLHYFTAGFLKGMPPEWWNNMHRQHHAKPNVIDKDPDVRTEALFLLGDTLPVEWAKKQGDKMLVPYNLQNYYFFLLGPPLIIGFYWPAATVYYLLKKKSPLQTAVVVGYYLQTALLFGPLLGFWGFIKFSIIERLLESNWFSWVSTINHVPMGIEEETGEDWFRLQVGHTCNLSSDTFKDWFTGHLNYQIEHHLFPTMPRHNLPKVAPLVRSVCEKHGISYQVKTFTEGITDTVRSLKKSGELWSQTRSELLAQ</sequence>
<feature type="transmembrane region" description="Helical" evidence="8">
    <location>
        <begin position="263"/>
        <end position="287"/>
    </location>
</feature>
<dbReference type="InterPro" id="IPR001199">
    <property type="entry name" value="Cyt_B5-like_heme/steroid-bd"/>
</dbReference>
<keyword evidence="6" id="KW-0443">Lipid metabolism</keyword>
<proteinExistence type="inferred from homology"/>
<evidence type="ECO:0000256" key="2">
    <source>
        <dbReference type="ARBA" id="ARBA00009295"/>
    </source>
</evidence>
<reference evidence="11" key="1">
    <citation type="submission" date="2025-08" db="UniProtKB">
        <authorList>
            <consortium name="RefSeq"/>
        </authorList>
    </citation>
    <scope>IDENTIFICATION</scope>
</reference>
<dbReference type="InterPro" id="IPR005804">
    <property type="entry name" value="FA_desaturase_dom"/>
</dbReference>